<dbReference type="Proteomes" id="UP000198983">
    <property type="component" value="Chromosome I"/>
</dbReference>
<dbReference type="AlphaFoldDB" id="A0A1H1RJQ9"/>
<sequence>MRDRPISRRRMLHLVGAGGVGLVTASCVDTSEPAGDGAKQPARRTPSSAFDIPDATTKLPSGNVRLRWMDSGDMKARFFEKFFPAYQKKHPNISVKYDGTNWNQITQVVTLGVRNGTVPDVFQLPGQITMGMAVSNHWIGAYDDIIPDFDKVKARYPSYSFAPGVTDFGGKTYALPLTGNGRINNLLLFNRDLVKDVGADLDTEVITWPKLREVCRTVAKQGNGKYYGIIFGLAQPGGLSGPVSTLCEMAGVHGGADGIDWRTGKYNVTHPTVVEAIELILAIRKDGSAHPDSVNLDAPGARSRMPLGQAGIMFQGPWNILPWREDNPDFQLGLNIPPQKNPDDIWPLTFGPGGSNAWVYSSKTKLGPVIGDIMGYLSTAAGQVQWAQYDGAADPPSFPDAIKKARLDALQQNAMDLGAKHTVIRPEPAVRNPDVSKVYEVQVPAQPTFSDTLVGLYTGRISGSVEKAMKQMEDRLEKSLEDAIKKAASRGAKVSRDDWVFEDWNPRAPYTKLYQD</sequence>
<dbReference type="Pfam" id="PF01547">
    <property type="entry name" value="SBP_bac_1"/>
    <property type="match status" value="1"/>
</dbReference>
<keyword evidence="3" id="KW-0813">Transport</keyword>
<evidence type="ECO:0000256" key="5">
    <source>
        <dbReference type="SAM" id="MobiDB-lite"/>
    </source>
</evidence>
<dbReference type="InterPro" id="IPR006059">
    <property type="entry name" value="SBP"/>
</dbReference>
<evidence type="ECO:0000256" key="2">
    <source>
        <dbReference type="ARBA" id="ARBA00008520"/>
    </source>
</evidence>
<name>A0A1H1RJQ9_9ACTN</name>
<dbReference type="PANTHER" id="PTHR43649">
    <property type="entry name" value="ARABINOSE-BINDING PROTEIN-RELATED"/>
    <property type="match status" value="1"/>
</dbReference>
<dbReference type="PANTHER" id="PTHR43649:SF31">
    <property type="entry name" value="SN-GLYCEROL-3-PHOSPHATE-BINDING PERIPLASMIC PROTEIN UGPB"/>
    <property type="match status" value="1"/>
</dbReference>
<organism evidence="6 7">
    <name type="scientific">Actinopolymorpha singaporensis</name>
    <dbReference type="NCBI Taxonomy" id="117157"/>
    <lineage>
        <taxon>Bacteria</taxon>
        <taxon>Bacillati</taxon>
        <taxon>Actinomycetota</taxon>
        <taxon>Actinomycetes</taxon>
        <taxon>Propionibacteriales</taxon>
        <taxon>Actinopolymorphaceae</taxon>
        <taxon>Actinopolymorpha</taxon>
    </lineage>
</organism>
<accession>A0A1H1RJQ9</accession>
<evidence type="ECO:0000256" key="4">
    <source>
        <dbReference type="ARBA" id="ARBA00022729"/>
    </source>
</evidence>
<gene>
    <name evidence="6" type="ORF">SAMN04489717_2439</name>
</gene>
<keyword evidence="7" id="KW-1185">Reference proteome</keyword>
<dbReference type="OrthoDB" id="7918484at2"/>
<keyword evidence="4" id="KW-0732">Signal</keyword>
<proteinExistence type="inferred from homology"/>
<dbReference type="STRING" id="117157.SAMN04489717_2439"/>
<evidence type="ECO:0000256" key="1">
    <source>
        <dbReference type="ARBA" id="ARBA00004196"/>
    </source>
</evidence>
<dbReference type="InterPro" id="IPR050490">
    <property type="entry name" value="Bact_solute-bd_prot1"/>
</dbReference>
<protein>
    <submittedName>
        <fullName evidence="6">Carbohydrate ABC transporter substrate-binding protein, CUT1 family</fullName>
    </submittedName>
</protein>
<comment type="subcellular location">
    <subcellularLocation>
        <location evidence="1">Cell envelope</location>
    </subcellularLocation>
</comment>
<evidence type="ECO:0000313" key="7">
    <source>
        <dbReference type="Proteomes" id="UP000198983"/>
    </source>
</evidence>
<dbReference type="PROSITE" id="PS51257">
    <property type="entry name" value="PROKAR_LIPOPROTEIN"/>
    <property type="match status" value="1"/>
</dbReference>
<dbReference type="InterPro" id="IPR006311">
    <property type="entry name" value="TAT_signal"/>
</dbReference>
<dbReference type="GO" id="GO:0030313">
    <property type="term" value="C:cell envelope"/>
    <property type="evidence" value="ECO:0007669"/>
    <property type="project" value="UniProtKB-SubCell"/>
</dbReference>
<dbReference type="PROSITE" id="PS51318">
    <property type="entry name" value="TAT"/>
    <property type="match status" value="1"/>
</dbReference>
<dbReference type="Gene3D" id="3.40.190.10">
    <property type="entry name" value="Periplasmic binding protein-like II"/>
    <property type="match status" value="1"/>
</dbReference>
<evidence type="ECO:0000313" key="6">
    <source>
        <dbReference type="EMBL" id="SDS35756.1"/>
    </source>
</evidence>
<evidence type="ECO:0000256" key="3">
    <source>
        <dbReference type="ARBA" id="ARBA00022448"/>
    </source>
</evidence>
<dbReference type="RefSeq" id="WP_092653315.1">
    <property type="nucleotide sequence ID" value="NZ_LT629732.1"/>
</dbReference>
<reference evidence="6 7" key="1">
    <citation type="submission" date="2016-10" db="EMBL/GenBank/DDBJ databases">
        <authorList>
            <person name="de Groot N.N."/>
        </authorList>
    </citation>
    <scope>NUCLEOTIDE SEQUENCE [LARGE SCALE GENOMIC DNA]</scope>
    <source>
        <strain evidence="6 7">DSM 22024</strain>
    </source>
</reference>
<feature type="region of interest" description="Disordered" evidence="5">
    <location>
        <begin position="31"/>
        <end position="50"/>
    </location>
</feature>
<dbReference type="SUPFAM" id="SSF53850">
    <property type="entry name" value="Periplasmic binding protein-like II"/>
    <property type="match status" value="1"/>
</dbReference>
<dbReference type="EMBL" id="LT629732">
    <property type="protein sequence ID" value="SDS35756.1"/>
    <property type="molecule type" value="Genomic_DNA"/>
</dbReference>
<comment type="similarity">
    <text evidence="2">Belongs to the bacterial solute-binding protein 1 family.</text>
</comment>